<dbReference type="InterPro" id="IPR053164">
    <property type="entry name" value="IS1016-like_transposase"/>
</dbReference>
<dbReference type="SMART" id="SM01126">
    <property type="entry name" value="DDE_Tnp_IS1595"/>
    <property type="match status" value="1"/>
</dbReference>
<dbReference type="EMBL" id="JAVRIB010000049">
    <property type="protein sequence ID" value="MDT0636411.1"/>
    <property type="molecule type" value="Genomic_DNA"/>
</dbReference>
<evidence type="ECO:0000259" key="1">
    <source>
        <dbReference type="SMART" id="SM01126"/>
    </source>
</evidence>
<keyword evidence="3" id="KW-1185">Reference proteome</keyword>
<name>A0ABU3C4T7_9GAMM</name>
<proteinExistence type="predicted"/>
<feature type="domain" description="ISXO2-like transposase" evidence="1">
    <location>
        <begin position="65"/>
        <end position="206"/>
    </location>
</feature>
<accession>A0ABU3C4T7</accession>
<dbReference type="PANTHER" id="PTHR47163:SF2">
    <property type="entry name" value="SI:DKEY-17M8.2"/>
    <property type="match status" value="1"/>
</dbReference>
<dbReference type="PANTHER" id="PTHR47163">
    <property type="entry name" value="DDE_TNP_IS1595 DOMAIN-CONTAINING PROTEIN"/>
    <property type="match status" value="1"/>
</dbReference>
<evidence type="ECO:0000313" key="2">
    <source>
        <dbReference type="EMBL" id="MDT0636411.1"/>
    </source>
</evidence>
<organism evidence="2 3">
    <name type="scientific">Spectribacter hydrogenoxidans</name>
    <dbReference type="NCBI Taxonomy" id="3075608"/>
    <lineage>
        <taxon>Bacteria</taxon>
        <taxon>Pseudomonadati</taxon>
        <taxon>Pseudomonadota</taxon>
        <taxon>Gammaproteobacteria</taxon>
        <taxon>Salinisphaerales</taxon>
        <taxon>Salinisphaeraceae</taxon>
        <taxon>Spectribacter</taxon>
    </lineage>
</organism>
<dbReference type="RefSeq" id="WP_311654302.1">
    <property type="nucleotide sequence ID" value="NZ_JAVRIB010000049.1"/>
</dbReference>
<sequence length="226" mass="26172">MTMKNKYSHRSKISQAKFRRLVRLFALDLEATQIAELTGLNRNTVNRYLRGIRERIAAFCEAQAPFAGEIEVDESYFGARRIKGRRGRGAFGKTAVFGVFKRNGCVYTEIVPDCSKATLQGIIRGRVALDSVIYSDGWRGYNGLVDVGYGKHLRIDHSRDEFARGRAHINGIEGFWGFAKSRLTRFRGMRKHTFYLHLKECEFRFNHRRKNLYPILLQLCRNDPLF</sequence>
<dbReference type="Proteomes" id="UP001251857">
    <property type="component" value="Unassembled WGS sequence"/>
</dbReference>
<evidence type="ECO:0000313" key="3">
    <source>
        <dbReference type="Proteomes" id="UP001251857"/>
    </source>
</evidence>
<reference evidence="2 3" key="1">
    <citation type="submission" date="2023-09" db="EMBL/GenBank/DDBJ databases">
        <authorList>
            <person name="Rey-Velasco X."/>
        </authorList>
    </citation>
    <scope>NUCLEOTIDE SEQUENCE [LARGE SCALE GENOMIC DNA]</scope>
    <source>
        <strain evidence="2 3">W335</strain>
    </source>
</reference>
<gene>
    <name evidence="2" type="ORF">RM532_15820</name>
</gene>
<protein>
    <submittedName>
        <fullName evidence="2">IS1595 family transposase</fullName>
    </submittedName>
</protein>
<comment type="caution">
    <text evidence="2">The sequence shown here is derived from an EMBL/GenBank/DDBJ whole genome shotgun (WGS) entry which is preliminary data.</text>
</comment>
<dbReference type="Pfam" id="PF12762">
    <property type="entry name" value="DDE_Tnp_IS1595"/>
    <property type="match status" value="1"/>
</dbReference>
<dbReference type="NCBIfam" id="NF033547">
    <property type="entry name" value="transpos_IS1595"/>
    <property type="match status" value="1"/>
</dbReference>
<dbReference type="InterPro" id="IPR024445">
    <property type="entry name" value="Tnp_ISXO2-like"/>
</dbReference>